<dbReference type="GeneID" id="63804552"/>
<organism evidence="1 2">
    <name type="scientific">Linderina pennispora</name>
    <dbReference type="NCBI Taxonomy" id="61395"/>
    <lineage>
        <taxon>Eukaryota</taxon>
        <taxon>Fungi</taxon>
        <taxon>Fungi incertae sedis</taxon>
        <taxon>Zoopagomycota</taxon>
        <taxon>Kickxellomycotina</taxon>
        <taxon>Kickxellomycetes</taxon>
        <taxon>Kickxellales</taxon>
        <taxon>Kickxellaceae</taxon>
        <taxon>Linderina</taxon>
    </lineage>
</organism>
<name>A0A1Y1W4X2_9FUNG</name>
<dbReference type="Proteomes" id="UP000193922">
    <property type="component" value="Unassembled WGS sequence"/>
</dbReference>
<proteinExistence type="predicted"/>
<evidence type="ECO:0000313" key="1">
    <source>
        <dbReference type="EMBL" id="ORX68579.1"/>
    </source>
</evidence>
<comment type="caution">
    <text evidence="1">The sequence shown here is derived from an EMBL/GenBank/DDBJ whole genome shotgun (WGS) entry which is preliminary data.</text>
</comment>
<gene>
    <name evidence="1" type="ORF">DL89DRAFT_268387</name>
</gene>
<accession>A0A1Y1W4X2</accession>
<evidence type="ECO:0000313" key="2">
    <source>
        <dbReference type="Proteomes" id="UP000193922"/>
    </source>
</evidence>
<sequence length="59" mass="6330">MRSGLAHGGAGGLQTPSVNTGTFSMIAYPKQMNSNTLPHQLLPRRVVDWILAFTSTSSK</sequence>
<reference evidence="1 2" key="1">
    <citation type="submission" date="2016-07" db="EMBL/GenBank/DDBJ databases">
        <title>Pervasive Adenine N6-methylation of Active Genes in Fungi.</title>
        <authorList>
            <consortium name="DOE Joint Genome Institute"/>
            <person name="Mondo S.J."/>
            <person name="Dannebaum R.O."/>
            <person name="Kuo R.C."/>
            <person name="Labutti K."/>
            <person name="Haridas S."/>
            <person name="Kuo A."/>
            <person name="Salamov A."/>
            <person name="Ahrendt S.R."/>
            <person name="Lipzen A."/>
            <person name="Sullivan W."/>
            <person name="Andreopoulos W.B."/>
            <person name="Clum A."/>
            <person name="Lindquist E."/>
            <person name="Daum C."/>
            <person name="Ramamoorthy G.K."/>
            <person name="Gryganskyi A."/>
            <person name="Culley D."/>
            <person name="Magnuson J.K."/>
            <person name="James T.Y."/>
            <person name="O'Malley M.A."/>
            <person name="Stajich J.E."/>
            <person name="Spatafora J.W."/>
            <person name="Visel A."/>
            <person name="Grigoriev I.V."/>
        </authorList>
    </citation>
    <scope>NUCLEOTIDE SEQUENCE [LARGE SCALE GENOMIC DNA]</scope>
    <source>
        <strain evidence="1 2">ATCC 12442</strain>
    </source>
</reference>
<dbReference type="RefSeq" id="XP_040742361.1">
    <property type="nucleotide sequence ID" value="XM_040887904.1"/>
</dbReference>
<dbReference type="EMBL" id="MCFD01000009">
    <property type="protein sequence ID" value="ORX68579.1"/>
    <property type="molecule type" value="Genomic_DNA"/>
</dbReference>
<protein>
    <submittedName>
        <fullName evidence="1">Uncharacterized protein</fullName>
    </submittedName>
</protein>
<keyword evidence="2" id="KW-1185">Reference proteome</keyword>
<dbReference type="AlphaFoldDB" id="A0A1Y1W4X2"/>